<accession>A0A1I3P6D8</accession>
<proteinExistence type="predicted"/>
<sequence>MWRVFGRHEMPQNSRKAETPSPGWLWQIAYIFSFIATSSLCLLTAVYGTFARTIGHDAATLLTVTAVIATTLIGPKFRHFWASGPVHVIWAGLITSFLASGTALCVTQLAQVFFEGDPALGLVSLPVTFASAAFLVPISLYSNPPTILIWLGGSFVTSYCARRITRLERLREEHGNKG</sequence>
<reference evidence="3" key="1">
    <citation type="submission" date="2016-10" db="EMBL/GenBank/DDBJ databases">
        <authorList>
            <person name="Varghese N."/>
            <person name="Submissions S."/>
        </authorList>
    </citation>
    <scope>NUCLEOTIDE SEQUENCE [LARGE SCALE GENOMIC DNA]</scope>
    <source>
        <strain evidence="3">DSM 26471</strain>
    </source>
</reference>
<keyword evidence="1" id="KW-1133">Transmembrane helix</keyword>
<organism evidence="2 3">
    <name type="scientific">Celeribacter neptunius</name>
    <dbReference type="NCBI Taxonomy" id="588602"/>
    <lineage>
        <taxon>Bacteria</taxon>
        <taxon>Pseudomonadati</taxon>
        <taxon>Pseudomonadota</taxon>
        <taxon>Alphaproteobacteria</taxon>
        <taxon>Rhodobacterales</taxon>
        <taxon>Roseobacteraceae</taxon>
        <taxon>Celeribacter</taxon>
    </lineage>
</organism>
<protein>
    <submittedName>
        <fullName evidence="2">Uncharacterized protein</fullName>
    </submittedName>
</protein>
<feature type="transmembrane region" description="Helical" evidence="1">
    <location>
        <begin position="24"/>
        <end position="46"/>
    </location>
</feature>
<dbReference type="Proteomes" id="UP000199630">
    <property type="component" value="Unassembled WGS sequence"/>
</dbReference>
<keyword evidence="1" id="KW-0472">Membrane</keyword>
<keyword evidence="1" id="KW-0812">Transmembrane</keyword>
<feature type="transmembrane region" description="Helical" evidence="1">
    <location>
        <begin position="87"/>
        <end position="107"/>
    </location>
</feature>
<dbReference type="AlphaFoldDB" id="A0A1I3P6D8"/>
<evidence type="ECO:0000256" key="1">
    <source>
        <dbReference type="SAM" id="Phobius"/>
    </source>
</evidence>
<evidence type="ECO:0000313" key="2">
    <source>
        <dbReference type="EMBL" id="SFJ16992.1"/>
    </source>
</evidence>
<feature type="transmembrane region" description="Helical" evidence="1">
    <location>
        <begin position="58"/>
        <end position="75"/>
    </location>
</feature>
<feature type="transmembrane region" description="Helical" evidence="1">
    <location>
        <begin position="119"/>
        <end position="141"/>
    </location>
</feature>
<keyword evidence="3" id="KW-1185">Reference proteome</keyword>
<feature type="transmembrane region" description="Helical" evidence="1">
    <location>
        <begin position="147"/>
        <end position="164"/>
    </location>
</feature>
<evidence type="ECO:0000313" key="3">
    <source>
        <dbReference type="Proteomes" id="UP000199630"/>
    </source>
</evidence>
<dbReference type="EMBL" id="FORH01000002">
    <property type="protein sequence ID" value="SFJ16992.1"/>
    <property type="molecule type" value="Genomic_DNA"/>
</dbReference>
<name>A0A1I3P6D8_9RHOB</name>
<gene>
    <name evidence="2" type="ORF">SAMN04487991_1576</name>
</gene>